<keyword evidence="1" id="KW-0472">Membrane</keyword>
<proteinExistence type="predicted"/>
<sequence>MDLDNSACVPFMCPLKTTNTFTSSAPICLIIKTPPYRAPHYNLLLLLLMLPFVVVVVVVVITTNITNTTNAAAVVTTKTTNTTTWLTRSHKYTIGCHFKLAFIKRRQGAKK</sequence>
<evidence type="ECO:0000313" key="2">
    <source>
        <dbReference type="EnsemblMetazoa" id="GPAI017451-PA"/>
    </source>
</evidence>
<keyword evidence="3" id="KW-1185">Reference proteome</keyword>
<protein>
    <submittedName>
        <fullName evidence="2">Uncharacterized protein</fullName>
    </submittedName>
</protein>
<dbReference type="AlphaFoldDB" id="A0A1A9ZK94"/>
<keyword evidence="1" id="KW-0812">Transmembrane</keyword>
<reference evidence="3" key="1">
    <citation type="submission" date="2014-03" db="EMBL/GenBank/DDBJ databases">
        <authorList>
            <person name="Aksoy S."/>
            <person name="Warren W."/>
            <person name="Wilson R.K."/>
        </authorList>
    </citation>
    <scope>NUCLEOTIDE SEQUENCE [LARGE SCALE GENOMIC DNA]</scope>
    <source>
        <strain evidence="3">IAEA</strain>
    </source>
</reference>
<organism evidence="2 3">
    <name type="scientific">Glossina pallidipes</name>
    <name type="common">Tsetse fly</name>
    <dbReference type="NCBI Taxonomy" id="7398"/>
    <lineage>
        <taxon>Eukaryota</taxon>
        <taxon>Metazoa</taxon>
        <taxon>Ecdysozoa</taxon>
        <taxon>Arthropoda</taxon>
        <taxon>Hexapoda</taxon>
        <taxon>Insecta</taxon>
        <taxon>Pterygota</taxon>
        <taxon>Neoptera</taxon>
        <taxon>Endopterygota</taxon>
        <taxon>Diptera</taxon>
        <taxon>Brachycera</taxon>
        <taxon>Muscomorpha</taxon>
        <taxon>Hippoboscoidea</taxon>
        <taxon>Glossinidae</taxon>
        <taxon>Glossina</taxon>
    </lineage>
</organism>
<evidence type="ECO:0000313" key="3">
    <source>
        <dbReference type="Proteomes" id="UP000092445"/>
    </source>
</evidence>
<dbReference type="VEuPathDB" id="VectorBase:GPAI017451"/>
<feature type="transmembrane region" description="Helical" evidence="1">
    <location>
        <begin position="41"/>
        <end position="61"/>
    </location>
</feature>
<dbReference type="Proteomes" id="UP000092445">
    <property type="component" value="Unassembled WGS sequence"/>
</dbReference>
<reference evidence="2" key="2">
    <citation type="submission" date="2020-05" db="UniProtKB">
        <authorList>
            <consortium name="EnsemblMetazoa"/>
        </authorList>
    </citation>
    <scope>IDENTIFICATION</scope>
    <source>
        <strain evidence="2">IAEA</strain>
    </source>
</reference>
<dbReference type="EnsemblMetazoa" id="GPAI017451-RA">
    <property type="protein sequence ID" value="GPAI017451-PA"/>
    <property type="gene ID" value="GPAI017451"/>
</dbReference>
<accession>A0A1A9ZK94</accession>
<evidence type="ECO:0000256" key="1">
    <source>
        <dbReference type="SAM" id="Phobius"/>
    </source>
</evidence>
<keyword evidence="1" id="KW-1133">Transmembrane helix</keyword>
<name>A0A1A9ZK94_GLOPL</name>